<evidence type="ECO:0000313" key="1">
    <source>
        <dbReference type="EMBL" id="KAA0706218.1"/>
    </source>
</evidence>
<gene>
    <name evidence="1" type="ORF">E1301_Tti016288</name>
</gene>
<organism evidence="1 2">
    <name type="scientific">Triplophysa tibetana</name>
    <dbReference type="NCBI Taxonomy" id="1572043"/>
    <lineage>
        <taxon>Eukaryota</taxon>
        <taxon>Metazoa</taxon>
        <taxon>Chordata</taxon>
        <taxon>Craniata</taxon>
        <taxon>Vertebrata</taxon>
        <taxon>Euteleostomi</taxon>
        <taxon>Actinopterygii</taxon>
        <taxon>Neopterygii</taxon>
        <taxon>Teleostei</taxon>
        <taxon>Ostariophysi</taxon>
        <taxon>Cypriniformes</taxon>
        <taxon>Nemacheilidae</taxon>
        <taxon>Triplophysa</taxon>
    </lineage>
</organism>
<dbReference type="GO" id="GO:0004842">
    <property type="term" value="F:ubiquitin-protein transferase activity"/>
    <property type="evidence" value="ECO:0007669"/>
    <property type="project" value="InterPro"/>
</dbReference>
<proteinExistence type="predicted"/>
<dbReference type="InterPro" id="IPR035983">
    <property type="entry name" value="Hect_E3_ubiquitin_ligase"/>
</dbReference>
<reference evidence="1 2" key="1">
    <citation type="journal article" date="2019" name="Mol. Ecol. Resour.">
        <title>Chromosome-level genome assembly of Triplophysa tibetana, a fish adapted to the harsh high-altitude environment of the Tibetan Plateau.</title>
        <authorList>
            <person name="Yang X."/>
            <person name="Liu H."/>
            <person name="Ma Z."/>
            <person name="Zou Y."/>
            <person name="Zou M."/>
            <person name="Mao Y."/>
            <person name="Li X."/>
            <person name="Wang H."/>
            <person name="Chen T."/>
            <person name="Wang W."/>
            <person name="Yang R."/>
        </authorList>
    </citation>
    <scope>NUCLEOTIDE SEQUENCE [LARGE SCALE GENOMIC DNA]</scope>
    <source>
        <strain evidence="1">TTIB1903HZAU</strain>
        <tissue evidence="1">Muscle</tissue>
    </source>
</reference>
<name>A0A5A9NA88_9TELE</name>
<accession>A0A5A9NA88</accession>
<sequence length="539" mass="61049">MYEHFIAAEVLRLFAPFSNSRGRLMKRPSTAGPSAKNLKVFPTPIVFFCLSKRKDCEVPSPSVKNKLERAGIGEKRITIPDKYCTPQEFSDHLFQHFPMLKDCGGFQLLRSRGSTRSKKLETIPCPDDGYSPVYLLSESVMVGQAVIYIRPLQKDIDLQTLESDQSISSGPLTECLYYNEKYSLSEIQDHLDVSEKFHESGKVISDSTGSTRQEEMAATMSEDNAEREERASTSLNTVFSASTTPSAEPATEGVSIELTIPLSTLSLYYLFFSIQIFFLILQNNRTSIRDVNHIFFEELLSLISVFIEWKIEPDLESAARMYRRQILKNADDEPDLVVTLDLHSCEKDREREMLAFYKRPNVDWTIPLTVKLKDNCGKMLLFNGEDDHKVPSTSRALLDGDLFRVVGRMIGHTFINEGPLYSGLSPAFFPLLSGSKDDTPVLELKDCPDTDVIEVVSLLESQNEMDNINNLAINWDLPAVSNSNRRWLAETILHHGVIGRREKQISQLPRGLKDTGVLRMIKERRSLTAVLFPRSVYPN</sequence>
<dbReference type="SUPFAM" id="SSF56204">
    <property type="entry name" value="Hect, E3 ligase catalytic domain"/>
    <property type="match status" value="1"/>
</dbReference>
<dbReference type="Proteomes" id="UP000324632">
    <property type="component" value="Chromosome 21"/>
</dbReference>
<keyword evidence="2" id="KW-1185">Reference proteome</keyword>
<evidence type="ECO:0000313" key="2">
    <source>
        <dbReference type="Proteomes" id="UP000324632"/>
    </source>
</evidence>
<dbReference type="AlphaFoldDB" id="A0A5A9NA88"/>
<comment type="caution">
    <text evidence="1">The sequence shown here is derived from an EMBL/GenBank/DDBJ whole genome shotgun (WGS) entry which is preliminary data.</text>
</comment>
<protein>
    <submittedName>
        <fullName evidence="1">Uncharacterized protein</fullName>
    </submittedName>
</protein>
<dbReference type="EMBL" id="SOYY01000021">
    <property type="protein sequence ID" value="KAA0706218.1"/>
    <property type="molecule type" value="Genomic_DNA"/>
</dbReference>